<comment type="caution">
    <text evidence="1">The sequence shown here is derived from an EMBL/GenBank/DDBJ whole genome shotgun (WGS) entry which is preliminary data.</text>
</comment>
<gene>
    <name evidence="1" type="ORF">WFZ85_00940</name>
</gene>
<keyword evidence="2" id="KW-1185">Reference proteome</keyword>
<dbReference type="InterPro" id="IPR013783">
    <property type="entry name" value="Ig-like_fold"/>
</dbReference>
<protein>
    <recommendedName>
        <fullName evidence="3">IPT/TIG domain-containing protein</fullName>
    </recommendedName>
</protein>
<organism evidence="1 2">
    <name type="scientific">Flavobacterium aureirubrum</name>
    <dbReference type="NCBI Taxonomy" id="3133147"/>
    <lineage>
        <taxon>Bacteria</taxon>
        <taxon>Pseudomonadati</taxon>
        <taxon>Bacteroidota</taxon>
        <taxon>Flavobacteriia</taxon>
        <taxon>Flavobacteriales</taxon>
        <taxon>Flavobacteriaceae</taxon>
        <taxon>Flavobacterium</taxon>
    </lineage>
</organism>
<evidence type="ECO:0000313" key="1">
    <source>
        <dbReference type="EMBL" id="MEM0541172.1"/>
    </source>
</evidence>
<dbReference type="Proteomes" id="UP001460072">
    <property type="component" value="Unassembled WGS sequence"/>
</dbReference>
<name>A0ABU9N0B9_9FLAO</name>
<dbReference type="Gene3D" id="2.60.40.10">
    <property type="entry name" value="Immunoglobulins"/>
    <property type="match status" value="1"/>
</dbReference>
<proteinExistence type="predicted"/>
<dbReference type="RefSeq" id="WP_342694409.1">
    <property type="nucleotide sequence ID" value="NZ_JBCGDO010000001.1"/>
</dbReference>
<sequence length="287" mass="28974">MTCTSVTIATTSDDAIDSEITISTGTVNVTGNITMNGNAARNAIRFSGAGVLNIGGTGTMSGGSLVPSAGTVNYNGSGAQNVGAYTYNNLTTSNSGTKTLNANITVTNNLSIEGTTVLVPNAANRISNTSPINLNGGTYRSGATAGFSDTVGVLTLSENSNIILGTGNHTLTFANSNAASWTSNKMLTITGWVGGYNGTAASGTNPKLFVGSTNTALTNSQLNQIQFFDGSTNFPAILLSTGELVPIQTRVGDFSPSAVCEGETITITGLGFTGVTAVRVNGVNVAS</sequence>
<evidence type="ECO:0000313" key="2">
    <source>
        <dbReference type="Proteomes" id="UP001460072"/>
    </source>
</evidence>
<accession>A0ABU9N0B9</accession>
<reference evidence="1 2" key="1">
    <citation type="submission" date="2024-03" db="EMBL/GenBank/DDBJ databases">
        <title>Two novel species of the genus Flavobacterium exhibiting potentially degradation of complex polysaccharides.</title>
        <authorList>
            <person name="Lian X."/>
        </authorList>
    </citation>
    <scope>NUCLEOTIDE SEQUENCE [LARGE SCALE GENOMIC DNA]</scope>
    <source>
        <strain evidence="2">j3</strain>
    </source>
</reference>
<evidence type="ECO:0008006" key="3">
    <source>
        <dbReference type="Google" id="ProtNLM"/>
    </source>
</evidence>
<dbReference type="EMBL" id="JBCGDO010000001">
    <property type="protein sequence ID" value="MEM0541172.1"/>
    <property type="molecule type" value="Genomic_DNA"/>
</dbReference>